<proteinExistence type="predicted"/>
<accession>A0A0S3RHI4</accession>
<dbReference type="AlphaFoldDB" id="A0A0S3RHI4"/>
<evidence type="ECO:0000313" key="1">
    <source>
        <dbReference type="EMBL" id="BAT79949.1"/>
    </source>
</evidence>
<organism evidence="1 2">
    <name type="scientific">Vigna angularis var. angularis</name>
    <dbReference type="NCBI Taxonomy" id="157739"/>
    <lineage>
        <taxon>Eukaryota</taxon>
        <taxon>Viridiplantae</taxon>
        <taxon>Streptophyta</taxon>
        <taxon>Embryophyta</taxon>
        <taxon>Tracheophyta</taxon>
        <taxon>Spermatophyta</taxon>
        <taxon>Magnoliopsida</taxon>
        <taxon>eudicotyledons</taxon>
        <taxon>Gunneridae</taxon>
        <taxon>Pentapetalae</taxon>
        <taxon>rosids</taxon>
        <taxon>fabids</taxon>
        <taxon>Fabales</taxon>
        <taxon>Fabaceae</taxon>
        <taxon>Papilionoideae</taxon>
        <taxon>50 kb inversion clade</taxon>
        <taxon>NPAAA clade</taxon>
        <taxon>indigoferoid/millettioid clade</taxon>
        <taxon>Phaseoleae</taxon>
        <taxon>Vigna</taxon>
    </lineage>
</organism>
<protein>
    <submittedName>
        <fullName evidence="1">Uncharacterized protein</fullName>
    </submittedName>
</protein>
<dbReference type="Proteomes" id="UP000291084">
    <property type="component" value="Chromosome 2"/>
</dbReference>
<gene>
    <name evidence="1" type="primary">Vigan.02G289700</name>
    <name evidence="1" type="ORF">VIGAN_02289700</name>
</gene>
<keyword evidence="2" id="KW-1185">Reference proteome</keyword>
<reference evidence="1 2" key="1">
    <citation type="journal article" date="2015" name="Sci. Rep.">
        <title>The power of single molecule real-time sequencing technology in the de novo assembly of a eukaryotic genome.</title>
        <authorList>
            <person name="Sakai H."/>
            <person name="Naito K."/>
            <person name="Ogiso-Tanaka E."/>
            <person name="Takahashi Y."/>
            <person name="Iseki K."/>
            <person name="Muto C."/>
            <person name="Satou K."/>
            <person name="Teruya K."/>
            <person name="Shiroma A."/>
            <person name="Shimoji M."/>
            <person name="Hirano T."/>
            <person name="Itoh T."/>
            <person name="Kaga A."/>
            <person name="Tomooka N."/>
        </authorList>
    </citation>
    <scope>NUCLEOTIDE SEQUENCE [LARGE SCALE GENOMIC DNA]</scope>
    <source>
        <strain evidence="2">cv. Shumari</strain>
    </source>
</reference>
<sequence length="78" mass="8492">FRIPSSPLPSSLQFQKSLSPLPWSVRHYRKPKLVTLSHCRVANAEVGSLVAITLEGGDSWKLAFALGVVAVSRFDTAV</sequence>
<name>A0A0S3RHI4_PHAAN</name>
<dbReference type="EMBL" id="AP015035">
    <property type="protein sequence ID" value="BAT79949.1"/>
    <property type="molecule type" value="Genomic_DNA"/>
</dbReference>
<feature type="non-terminal residue" evidence="1">
    <location>
        <position position="1"/>
    </location>
</feature>
<evidence type="ECO:0000313" key="2">
    <source>
        <dbReference type="Proteomes" id="UP000291084"/>
    </source>
</evidence>